<evidence type="ECO:0000256" key="19">
    <source>
        <dbReference type="HAMAP-Rule" id="MF_00719"/>
    </source>
</evidence>
<dbReference type="AlphaFoldDB" id="A0A1I3ASK2"/>
<evidence type="ECO:0000256" key="2">
    <source>
        <dbReference type="ARBA" id="ARBA00004651"/>
    </source>
</evidence>
<evidence type="ECO:0000256" key="5">
    <source>
        <dbReference type="ARBA" id="ARBA00013200"/>
    </source>
</evidence>
<feature type="transmembrane region" description="Helical" evidence="19">
    <location>
        <begin position="175"/>
        <end position="202"/>
    </location>
</feature>
<proteinExistence type="inferred from homology"/>
<evidence type="ECO:0000256" key="15">
    <source>
        <dbReference type="ARBA" id="ARBA00032605"/>
    </source>
</evidence>
<dbReference type="EMBL" id="FOQA01000001">
    <property type="protein sequence ID" value="SFH52950.1"/>
    <property type="molecule type" value="Genomic_DNA"/>
</dbReference>
<dbReference type="GO" id="GO:0008818">
    <property type="term" value="F:cobalamin 5'-phosphate synthase activity"/>
    <property type="evidence" value="ECO:0007669"/>
    <property type="project" value="UniProtKB-UniRule"/>
</dbReference>
<evidence type="ECO:0000256" key="14">
    <source>
        <dbReference type="ARBA" id="ARBA00025228"/>
    </source>
</evidence>
<feature type="transmembrane region" description="Helical" evidence="19">
    <location>
        <begin position="222"/>
        <end position="242"/>
    </location>
</feature>
<evidence type="ECO:0000313" key="21">
    <source>
        <dbReference type="Proteomes" id="UP000199287"/>
    </source>
</evidence>
<evidence type="ECO:0000256" key="6">
    <source>
        <dbReference type="ARBA" id="ARBA00015850"/>
    </source>
</evidence>
<accession>A0A1I3ASK2</accession>
<evidence type="ECO:0000313" key="20">
    <source>
        <dbReference type="EMBL" id="SFH52950.1"/>
    </source>
</evidence>
<dbReference type="RefSeq" id="WP_093369048.1">
    <property type="nucleotide sequence ID" value="NZ_FOQA01000001.1"/>
</dbReference>
<feature type="transmembrane region" description="Helical" evidence="19">
    <location>
        <begin position="105"/>
        <end position="127"/>
    </location>
</feature>
<evidence type="ECO:0000256" key="1">
    <source>
        <dbReference type="ARBA" id="ARBA00001946"/>
    </source>
</evidence>
<keyword evidence="11 19" id="KW-0460">Magnesium</keyword>
<evidence type="ECO:0000256" key="7">
    <source>
        <dbReference type="ARBA" id="ARBA00022475"/>
    </source>
</evidence>
<reference evidence="21" key="1">
    <citation type="submission" date="2016-10" db="EMBL/GenBank/DDBJ databases">
        <authorList>
            <person name="Varghese N."/>
            <person name="Submissions S."/>
        </authorList>
    </citation>
    <scope>NUCLEOTIDE SEQUENCE [LARGE SCALE GENOMIC DNA]</scope>
    <source>
        <strain evidence="21">Z-7934</strain>
    </source>
</reference>
<evidence type="ECO:0000256" key="12">
    <source>
        <dbReference type="ARBA" id="ARBA00022989"/>
    </source>
</evidence>
<dbReference type="GO" id="GO:0005886">
    <property type="term" value="C:plasma membrane"/>
    <property type="evidence" value="ECO:0007669"/>
    <property type="project" value="UniProtKB-SubCell"/>
</dbReference>
<keyword evidence="9 19" id="KW-0808">Transferase</keyword>
<keyword evidence="12 19" id="KW-1133">Transmembrane helix</keyword>
<comment type="similarity">
    <text evidence="4 19">Belongs to the CobS family.</text>
</comment>
<sequence length="244" mass="27166">MKHIMQAITFLTTLPFTDHTEWKNTDYKNMAFFPLAGMAIGGLLCLTDWLLNPYLSTSVLAVMLLSINFLLTGGIHIDGLADTADGYFSGKKKKDILEIMKDSRLGTHGVVCIILVCLMKFTLLVAIPTSIRLWTIFLMPIFGRLSLVLGAYRSTYARESGLGHFYIGRITVKEVLIATMISLSMIYFLPIAGSFLIPLWMLTISFKILLKKKIGGMTGDTLGALLELTETLFLLWIVLIFGGR</sequence>
<dbReference type="InterPro" id="IPR003805">
    <property type="entry name" value="CobS"/>
</dbReference>
<feature type="transmembrane region" description="Helical" evidence="19">
    <location>
        <begin position="31"/>
        <end position="51"/>
    </location>
</feature>
<keyword evidence="13 19" id="KW-0472">Membrane</keyword>
<feature type="transmembrane region" description="Helical" evidence="19">
    <location>
        <begin position="57"/>
        <end position="84"/>
    </location>
</feature>
<organism evidence="20 21">
    <name type="scientific">Tindallia magadiensis</name>
    <dbReference type="NCBI Taxonomy" id="69895"/>
    <lineage>
        <taxon>Bacteria</taxon>
        <taxon>Bacillati</taxon>
        <taxon>Bacillota</taxon>
        <taxon>Clostridia</taxon>
        <taxon>Peptostreptococcales</taxon>
        <taxon>Tindalliaceae</taxon>
        <taxon>Tindallia</taxon>
    </lineage>
</organism>
<evidence type="ECO:0000256" key="3">
    <source>
        <dbReference type="ARBA" id="ARBA00004663"/>
    </source>
</evidence>
<dbReference type="GO" id="GO:0009236">
    <property type="term" value="P:cobalamin biosynthetic process"/>
    <property type="evidence" value="ECO:0007669"/>
    <property type="project" value="UniProtKB-UniRule"/>
</dbReference>
<dbReference type="Pfam" id="PF02654">
    <property type="entry name" value="CobS"/>
    <property type="match status" value="1"/>
</dbReference>
<gene>
    <name evidence="19" type="primary">cobS</name>
    <name evidence="20" type="ORF">SAMN05192551_101383</name>
</gene>
<evidence type="ECO:0000256" key="11">
    <source>
        <dbReference type="ARBA" id="ARBA00022842"/>
    </source>
</evidence>
<evidence type="ECO:0000256" key="10">
    <source>
        <dbReference type="ARBA" id="ARBA00022692"/>
    </source>
</evidence>
<comment type="function">
    <text evidence="14 19">Joins adenosylcobinamide-GDP and alpha-ribazole to generate adenosylcobalamin (Ado-cobalamin). Also synthesizes adenosylcobalamin 5'-phosphate from adenosylcobinamide-GDP and alpha-ribazole 5'-phosphate.</text>
</comment>
<dbReference type="EC" id="2.7.8.26" evidence="5 19"/>
<comment type="pathway">
    <text evidence="3 19">Cofactor biosynthesis; adenosylcobalamin biosynthesis; adenosylcobalamin from cob(II)yrinate a,c-diamide: step 7/7.</text>
</comment>
<dbReference type="OrthoDB" id="9794626at2"/>
<keyword evidence="21" id="KW-1185">Reference proteome</keyword>
<dbReference type="UniPathway" id="UPA00148">
    <property type="reaction ID" value="UER00238"/>
</dbReference>
<keyword evidence="7 19" id="KW-1003">Cell membrane</keyword>
<evidence type="ECO:0000256" key="8">
    <source>
        <dbReference type="ARBA" id="ARBA00022573"/>
    </source>
</evidence>
<comment type="catalytic activity">
    <reaction evidence="18 19">
        <text>alpha-ribazole 5'-phosphate + adenosylcob(III)inamide-GDP = adenosylcob(III)alamin 5'-phosphate + GMP + H(+)</text>
        <dbReference type="Rhea" id="RHEA:23560"/>
        <dbReference type="ChEBI" id="CHEBI:15378"/>
        <dbReference type="ChEBI" id="CHEBI:57918"/>
        <dbReference type="ChEBI" id="CHEBI:58115"/>
        <dbReference type="ChEBI" id="CHEBI:60487"/>
        <dbReference type="ChEBI" id="CHEBI:60493"/>
        <dbReference type="EC" id="2.7.8.26"/>
    </reaction>
</comment>
<dbReference type="STRING" id="69895.SAMN05192551_101383"/>
<name>A0A1I3ASK2_9FIRM</name>
<comment type="catalytic activity">
    <reaction evidence="17 19">
        <text>alpha-ribazole + adenosylcob(III)inamide-GDP = adenosylcob(III)alamin + GMP + H(+)</text>
        <dbReference type="Rhea" id="RHEA:16049"/>
        <dbReference type="ChEBI" id="CHEBI:10329"/>
        <dbReference type="ChEBI" id="CHEBI:15378"/>
        <dbReference type="ChEBI" id="CHEBI:18408"/>
        <dbReference type="ChEBI" id="CHEBI:58115"/>
        <dbReference type="ChEBI" id="CHEBI:60487"/>
        <dbReference type="EC" id="2.7.8.26"/>
    </reaction>
</comment>
<evidence type="ECO:0000256" key="16">
    <source>
        <dbReference type="ARBA" id="ARBA00032853"/>
    </source>
</evidence>
<dbReference type="NCBIfam" id="TIGR00317">
    <property type="entry name" value="cobS"/>
    <property type="match status" value="1"/>
</dbReference>
<evidence type="ECO:0000256" key="13">
    <source>
        <dbReference type="ARBA" id="ARBA00023136"/>
    </source>
</evidence>
<evidence type="ECO:0000256" key="17">
    <source>
        <dbReference type="ARBA" id="ARBA00048623"/>
    </source>
</evidence>
<evidence type="ECO:0000256" key="9">
    <source>
        <dbReference type="ARBA" id="ARBA00022679"/>
    </source>
</evidence>
<comment type="cofactor">
    <cofactor evidence="1 19">
        <name>Mg(2+)</name>
        <dbReference type="ChEBI" id="CHEBI:18420"/>
    </cofactor>
</comment>
<feature type="transmembrane region" description="Helical" evidence="19">
    <location>
        <begin position="133"/>
        <end position="154"/>
    </location>
</feature>
<keyword evidence="8 19" id="KW-0169">Cobalamin biosynthesis</keyword>
<dbReference type="HAMAP" id="MF_00719">
    <property type="entry name" value="CobS"/>
    <property type="match status" value="1"/>
</dbReference>
<dbReference type="Proteomes" id="UP000199287">
    <property type="component" value="Unassembled WGS sequence"/>
</dbReference>
<evidence type="ECO:0000256" key="4">
    <source>
        <dbReference type="ARBA" id="ARBA00010561"/>
    </source>
</evidence>
<protein>
    <recommendedName>
        <fullName evidence="6 19">Adenosylcobinamide-GDP ribazoletransferase</fullName>
        <ecNumber evidence="5 19">2.7.8.26</ecNumber>
    </recommendedName>
    <alternativeName>
        <fullName evidence="16 19">Cobalamin synthase</fullName>
    </alternativeName>
    <alternativeName>
        <fullName evidence="15 19">Cobalamin-5'-phosphate synthase</fullName>
    </alternativeName>
</protein>
<dbReference type="PANTHER" id="PTHR34148">
    <property type="entry name" value="ADENOSYLCOBINAMIDE-GDP RIBAZOLETRANSFERASE"/>
    <property type="match status" value="1"/>
</dbReference>
<evidence type="ECO:0000256" key="18">
    <source>
        <dbReference type="ARBA" id="ARBA00049504"/>
    </source>
</evidence>
<dbReference type="GO" id="GO:0051073">
    <property type="term" value="F:adenosylcobinamide-GDP ribazoletransferase activity"/>
    <property type="evidence" value="ECO:0007669"/>
    <property type="project" value="UniProtKB-UniRule"/>
</dbReference>
<dbReference type="PANTHER" id="PTHR34148:SF1">
    <property type="entry name" value="ADENOSYLCOBINAMIDE-GDP RIBAZOLETRANSFERASE"/>
    <property type="match status" value="1"/>
</dbReference>
<comment type="subcellular location">
    <subcellularLocation>
        <location evidence="2 19">Cell membrane</location>
        <topology evidence="2 19">Multi-pass membrane protein</topology>
    </subcellularLocation>
</comment>
<keyword evidence="10 19" id="KW-0812">Transmembrane</keyword>